<evidence type="ECO:0008006" key="3">
    <source>
        <dbReference type="Google" id="ProtNLM"/>
    </source>
</evidence>
<evidence type="ECO:0000313" key="1">
    <source>
        <dbReference type="EMBL" id="GKV33743.1"/>
    </source>
</evidence>
<dbReference type="PANTHER" id="PTHR47951">
    <property type="entry name" value="OS08G0547900 PROTEIN"/>
    <property type="match status" value="1"/>
</dbReference>
<gene>
    <name evidence="1" type="ORF">SLEP1_g42207</name>
</gene>
<sequence length="56" mass="6502">MIKYVLATLLYSFEWEIPVEVEVELDVSENFGLVTKKRSPLVAIPIPRVATLEQYY</sequence>
<evidence type="ECO:0000313" key="2">
    <source>
        <dbReference type="Proteomes" id="UP001054252"/>
    </source>
</evidence>
<name>A0AAV5L925_9ROSI</name>
<dbReference type="EMBL" id="BPVZ01000102">
    <property type="protein sequence ID" value="GKV33743.1"/>
    <property type="molecule type" value="Genomic_DNA"/>
</dbReference>
<accession>A0AAV5L925</accession>
<reference evidence="1 2" key="1">
    <citation type="journal article" date="2021" name="Commun. Biol.">
        <title>The genome of Shorea leprosula (Dipterocarpaceae) highlights the ecological relevance of drought in aseasonal tropical rainforests.</title>
        <authorList>
            <person name="Ng K.K.S."/>
            <person name="Kobayashi M.J."/>
            <person name="Fawcett J.A."/>
            <person name="Hatakeyama M."/>
            <person name="Paape T."/>
            <person name="Ng C.H."/>
            <person name="Ang C.C."/>
            <person name="Tnah L.H."/>
            <person name="Lee C.T."/>
            <person name="Nishiyama T."/>
            <person name="Sese J."/>
            <person name="O'Brien M.J."/>
            <person name="Copetti D."/>
            <person name="Mohd Noor M.I."/>
            <person name="Ong R.C."/>
            <person name="Putra M."/>
            <person name="Sireger I.Z."/>
            <person name="Indrioko S."/>
            <person name="Kosugi Y."/>
            <person name="Izuno A."/>
            <person name="Isagi Y."/>
            <person name="Lee S.L."/>
            <person name="Shimizu K.K."/>
        </authorList>
    </citation>
    <scope>NUCLEOTIDE SEQUENCE [LARGE SCALE GENOMIC DNA]</scope>
    <source>
        <strain evidence="1">214</strain>
    </source>
</reference>
<protein>
    <recommendedName>
        <fullName evidence="3">Cytochrome P450</fullName>
    </recommendedName>
</protein>
<organism evidence="1 2">
    <name type="scientific">Rubroshorea leprosula</name>
    <dbReference type="NCBI Taxonomy" id="152421"/>
    <lineage>
        <taxon>Eukaryota</taxon>
        <taxon>Viridiplantae</taxon>
        <taxon>Streptophyta</taxon>
        <taxon>Embryophyta</taxon>
        <taxon>Tracheophyta</taxon>
        <taxon>Spermatophyta</taxon>
        <taxon>Magnoliopsida</taxon>
        <taxon>eudicotyledons</taxon>
        <taxon>Gunneridae</taxon>
        <taxon>Pentapetalae</taxon>
        <taxon>rosids</taxon>
        <taxon>malvids</taxon>
        <taxon>Malvales</taxon>
        <taxon>Dipterocarpaceae</taxon>
        <taxon>Rubroshorea</taxon>
    </lineage>
</organism>
<dbReference type="Proteomes" id="UP001054252">
    <property type="component" value="Unassembled WGS sequence"/>
</dbReference>
<dbReference type="PANTHER" id="PTHR47951:SF7">
    <property type="entry name" value="FLAVONOID 3',5'-HYDROXYLASE-LIKE ISOFORM X1"/>
    <property type="match status" value="1"/>
</dbReference>
<dbReference type="AlphaFoldDB" id="A0AAV5L925"/>
<proteinExistence type="predicted"/>
<comment type="caution">
    <text evidence="1">The sequence shown here is derived from an EMBL/GenBank/DDBJ whole genome shotgun (WGS) entry which is preliminary data.</text>
</comment>
<keyword evidence="2" id="KW-1185">Reference proteome</keyword>